<dbReference type="AlphaFoldDB" id="A0A086PVD1"/>
<evidence type="ECO:0000256" key="1">
    <source>
        <dbReference type="SAM" id="MobiDB-lite"/>
    </source>
</evidence>
<gene>
    <name evidence="2" type="ORF">TGMAS_300300</name>
</gene>
<reference evidence="2 3" key="1">
    <citation type="submission" date="2014-04" db="EMBL/GenBank/DDBJ databases">
        <authorList>
            <person name="Sibley D."/>
            <person name="Venepally P."/>
            <person name="Karamycheva S."/>
            <person name="Hadjithomas M."/>
            <person name="Khan A."/>
            <person name="Brunk B."/>
            <person name="Roos D."/>
            <person name="Caler E."/>
            <person name="Lorenzi H."/>
        </authorList>
    </citation>
    <scope>NUCLEOTIDE SEQUENCE [LARGE SCALE GENOMIC DNA]</scope>
    <source>
        <strain evidence="2 3">MAS</strain>
    </source>
</reference>
<name>A0A086PVD1_TOXGO</name>
<dbReference type="EMBL" id="AEXC02002550">
    <property type="protein sequence ID" value="KFH04313.1"/>
    <property type="molecule type" value="Genomic_DNA"/>
</dbReference>
<sequence>MRLKLLENGSCGVDSAAQFFAVLGSRRSSDSQQTPALPEIDPHGVCVEVKGSARVRPEGIGCRRQEGEDRRREGSFSPFLSRPASRRKAAVSLPGDDAALFPPFSPVACMQREKDSFFDVPQERTVLPEAQIPERQLRAARGDSASPEGMPVLAKHKRSPPSAVAREEGETASDEEELRSATPVLLQKRMRFSPASSLWRAVSRAFLPPSFRPWKDRERAWWTRTANSGCVSSDAHGSRKRQRSRRIAVTCHCRQFDIYEALTDFWCSPWKADRA</sequence>
<feature type="region of interest" description="Disordered" evidence="1">
    <location>
        <begin position="61"/>
        <end position="88"/>
    </location>
</feature>
<evidence type="ECO:0000313" key="2">
    <source>
        <dbReference type="EMBL" id="KFH04313.1"/>
    </source>
</evidence>
<feature type="region of interest" description="Disordered" evidence="1">
    <location>
        <begin position="137"/>
        <end position="179"/>
    </location>
</feature>
<accession>A0A086PVD1</accession>
<feature type="compositionally biased region" description="Basic and acidic residues" evidence="1">
    <location>
        <begin position="61"/>
        <end position="74"/>
    </location>
</feature>
<dbReference type="VEuPathDB" id="ToxoDB:TGMAS_300300"/>
<comment type="caution">
    <text evidence="2">The sequence shown here is derived from an EMBL/GenBank/DDBJ whole genome shotgun (WGS) entry which is preliminary data.</text>
</comment>
<dbReference type="Proteomes" id="UP000028821">
    <property type="component" value="Unassembled WGS sequence"/>
</dbReference>
<evidence type="ECO:0000313" key="3">
    <source>
        <dbReference type="Proteomes" id="UP000028821"/>
    </source>
</evidence>
<protein>
    <submittedName>
        <fullName evidence="2">Uncharacterized protein</fullName>
    </submittedName>
</protein>
<organism evidence="2 3">
    <name type="scientific">Toxoplasma gondii MAS</name>
    <dbReference type="NCBI Taxonomy" id="943118"/>
    <lineage>
        <taxon>Eukaryota</taxon>
        <taxon>Sar</taxon>
        <taxon>Alveolata</taxon>
        <taxon>Apicomplexa</taxon>
        <taxon>Conoidasida</taxon>
        <taxon>Coccidia</taxon>
        <taxon>Eucoccidiorida</taxon>
        <taxon>Eimeriorina</taxon>
        <taxon>Sarcocystidae</taxon>
        <taxon>Toxoplasma</taxon>
    </lineage>
</organism>
<proteinExistence type="predicted"/>